<evidence type="ECO:0000256" key="1">
    <source>
        <dbReference type="SAM" id="MobiDB-lite"/>
    </source>
</evidence>
<evidence type="ECO:0000313" key="3">
    <source>
        <dbReference type="Proteomes" id="UP000199161"/>
    </source>
</evidence>
<keyword evidence="3" id="KW-1185">Reference proteome</keyword>
<proteinExistence type="predicted"/>
<dbReference type="EMBL" id="FOKW01000002">
    <property type="protein sequence ID" value="SFB84033.1"/>
    <property type="molecule type" value="Genomic_DNA"/>
</dbReference>
<evidence type="ECO:0000313" key="2">
    <source>
        <dbReference type="EMBL" id="SFB84033.1"/>
    </source>
</evidence>
<gene>
    <name evidence="2" type="ORF">SAMN05444422_102325</name>
</gene>
<name>A0A1I1EGG8_NATHA</name>
<accession>A0A1I1EGG8</accession>
<reference evidence="3" key="1">
    <citation type="submission" date="2016-10" db="EMBL/GenBank/DDBJ databases">
        <authorList>
            <person name="Varghese N."/>
            <person name="Submissions S."/>
        </authorList>
    </citation>
    <scope>NUCLEOTIDE SEQUENCE [LARGE SCALE GENOMIC DNA]</scope>
    <source>
        <strain evidence="3">DSM 13078</strain>
    </source>
</reference>
<organism evidence="2 3">
    <name type="scientific">Natronobacterium haloterrestre</name>
    <name type="common">Halobiforma haloterrestris</name>
    <dbReference type="NCBI Taxonomy" id="148448"/>
    <lineage>
        <taxon>Archaea</taxon>
        <taxon>Methanobacteriati</taxon>
        <taxon>Methanobacteriota</taxon>
        <taxon>Stenosarchaea group</taxon>
        <taxon>Halobacteria</taxon>
        <taxon>Halobacteriales</taxon>
        <taxon>Natrialbaceae</taxon>
        <taxon>Natronobacterium</taxon>
    </lineage>
</organism>
<dbReference type="AlphaFoldDB" id="A0A1I1EGG8"/>
<dbReference type="Proteomes" id="UP000199161">
    <property type="component" value="Unassembled WGS sequence"/>
</dbReference>
<protein>
    <submittedName>
        <fullName evidence="2">Uncharacterized protein</fullName>
    </submittedName>
</protein>
<sequence>MGTNLSRRRTMKLLAAAGLLTPFASTPVTASDERNEMDYSVDHHSDEFDEKTITNSGAIDYVEQRDLENPATSPSTWQAGSWVNASDDSSDSNTWTGDVWFSGCDNSRVTIEQTGSAPSELVLETVHLYKGDEDDDDFPSEYAEWAFDAVWAIATDSAPFPIPSPTGLMGVEDEDDKKTKIDRTTVDISFDDPTPAIDDESSTTQSVDWKWDVMGTPESGWHHVGANREVERGYYYLSSGQTTFENESEHQLRMISAFCYYRSDSSDCEFDEPPGGITPEESQCCEVDALDLAIDITDSHIEHAQSQAAEISTVESSEFGEQAKANVDIAEKLDDPFRRLVAYRSAAALAAGSIAQQRARADELDRERLPQHTESLKDKIDSHQSRLAYTGESLPEALAKASEIERSLISSQTWSNQVPKILENNNLDNETRAMYAESGLEFARGNLHDAKIFQEAVDSADHNGSDYESNIRDQYERFSKAISTRLSGVSHDGDHASYVLENAEVYFERARERYEQEYIGLALLDLLYARTYIDASSLVASDDLNAKDRDTLTVEQELTTDEFNQMASSAESLIALPILNVAKMELGEGNQCLRDFDIYGTDHYRKRSYVHYRTAQALMELAQDAHELLSGN</sequence>
<dbReference type="PROSITE" id="PS51318">
    <property type="entry name" value="TAT"/>
    <property type="match status" value="1"/>
</dbReference>
<feature type="region of interest" description="Disordered" evidence="1">
    <location>
        <begin position="69"/>
        <end position="90"/>
    </location>
</feature>
<dbReference type="InterPro" id="IPR006311">
    <property type="entry name" value="TAT_signal"/>
</dbReference>
<feature type="compositionally biased region" description="Polar residues" evidence="1">
    <location>
        <begin position="70"/>
        <end position="90"/>
    </location>
</feature>